<keyword evidence="4" id="KW-0508">mRNA splicing</keyword>
<keyword evidence="5" id="KW-0539">Nucleus</keyword>
<feature type="compositionally biased region" description="Basic and acidic residues" evidence="7">
    <location>
        <begin position="412"/>
        <end position="425"/>
    </location>
</feature>
<protein>
    <submittedName>
        <fullName evidence="9">Pre-mRNA-processing factor 39 isoform X1</fullName>
    </submittedName>
</protein>
<feature type="region of interest" description="Disordered" evidence="7">
    <location>
        <begin position="182"/>
        <end position="425"/>
    </location>
</feature>
<dbReference type="GeneID" id="112044311"/>
<dbReference type="InterPro" id="IPR011990">
    <property type="entry name" value="TPR-like_helical_dom_sf"/>
</dbReference>
<evidence type="ECO:0000256" key="1">
    <source>
        <dbReference type="ARBA" id="ARBA00004123"/>
    </source>
</evidence>
<dbReference type="SUPFAM" id="SSF48452">
    <property type="entry name" value="TPR-like"/>
    <property type="match status" value="2"/>
</dbReference>
<dbReference type="PANTHER" id="PTHR17204">
    <property type="entry name" value="PRE-MRNA PROCESSING PROTEIN PRP39-RELATED"/>
    <property type="match status" value="1"/>
</dbReference>
<feature type="compositionally biased region" description="Polar residues" evidence="7">
    <location>
        <begin position="236"/>
        <end position="245"/>
    </location>
</feature>
<feature type="compositionally biased region" description="Basic residues" evidence="7">
    <location>
        <begin position="950"/>
        <end position="967"/>
    </location>
</feature>
<evidence type="ECO:0000256" key="5">
    <source>
        <dbReference type="ARBA" id="ARBA00023242"/>
    </source>
</evidence>
<comment type="similarity">
    <text evidence="6">Belongs to the PRP39 family.</text>
</comment>
<keyword evidence="2" id="KW-0507">mRNA processing</keyword>
<proteinExistence type="inferred from homology"/>
<dbReference type="PANTHER" id="PTHR17204:SF5">
    <property type="entry name" value="PRE-MRNA-PROCESSING FACTOR 39"/>
    <property type="match status" value="1"/>
</dbReference>
<evidence type="ECO:0000313" key="8">
    <source>
        <dbReference type="Proteomes" id="UP001652582"/>
    </source>
</evidence>
<sequence>MDDEASSDLQKCLSEEQMDTDEGPLINENSNGLSHLLTDGEFNSVDAAVDDSSTSNQAFLNAVELSTGSVGDYLDNNTEGFNTDSFDVGDNAVNFPSDSLNNVLSDGDSRLSATYKMNEVELDLAENQKTDTELTSEPDLIHNTDTVSDIAGSEDVLNQNNADLEMEQEVSGEADNSNEAEIIGEELIDQPTENDNSQPIKETLQETDDKVVTQDSMEEKEPLAKNPDAGIESEENSLNLDNLETTEQKENTENDKIAIENEISQDKENVEATPQPQTKEKKKTEIDTTEKPVSDEKMETDVQSEAVIKKKGGGAEETEVVSEDELPTVQKPSVKDAENVSDDELPGPKPADLPADTEVVSEDELPASKKDSRKRKTTETKDGYDPGSPTSESESAGKKQAVAKNGESKPVPAEKRPSVDDKPKKKTLPELDKYWKVVNDEPTDFTGWTYLLQYVDQESDVEAAREAYDAFLSHYPYCYGYWRKYADYEKRKGSKKKCLEVLERGLKAIPLSVDLWIHYLNHIKATKTDDHAFIRAQYERAIEACGLEFRSDRLWESYIKWEAENGSALHVTDIYDRLLATPTLGYTSHFDNFQEHVMSEPVAGVVSRAELVRLREEVRETAPAQPPPDLPPGEDEPLDHIASEEEAQAIKERIIASRRKIHKTTGEEVAARWTFEEGIKRPYFHVKPLERCQLKNWKAYLEWEKQHGSLKRALVLHERCLIACALYEEFWMRLIKFLEDRAASHPELVGVQREVLERACTVHHLDKPELHLHWAHFEEAQGNLSKAADILDRIEKTCPHLVQIQYRTRTGARSPYTVVRRRINLERRREDYDKCVQLYEGYIASAKSKAVSSALAVKYARFLQHVRRAPAAARRALDDAVARDPLNARLHLQRLDLALQTPDTPYEQLEELVMSYEQQEGAEAETCAAMAWRRRELADELGSAAAARAAHTHARTLHKHLRKRARAAKHDAPAHHPPPTEPAAKKKESSAPAPTATTSGATTYYQTPPAAAQQSYDQSYAQQPYQPPWGYQQPPGPYPHHPHHPHPWPQYPNYY</sequence>
<accession>A0ABM3LYM7</accession>
<comment type="subcellular location">
    <subcellularLocation>
        <location evidence="1">Nucleus</location>
    </subcellularLocation>
</comment>
<evidence type="ECO:0000256" key="4">
    <source>
        <dbReference type="ARBA" id="ARBA00023187"/>
    </source>
</evidence>
<evidence type="ECO:0000313" key="9">
    <source>
        <dbReference type="RefSeq" id="XP_052744187.1"/>
    </source>
</evidence>
<reference evidence="9" key="1">
    <citation type="submission" date="2025-08" db="UniProtKB">
        <authorList>
            <consortium name="RefSeq"/>
        </authorList>
    </citation>
    <scope>IDENTIFICATION</scope>
</reference>
<keyword evidence="3" id="KW-0677">Repeat</keyword>
<dbReference type="InterPro" id="IPR003107">
    <property type="entry name" value="HAT"/>
</dbReference>
<dbReference type="SMART" id="SM00386">
    <property type="entry name" value="HAT"/>
    <property type="match status" value="7"/>
</dbReference>
<feature type="region of interest" description="Disordered" evidence="7">
    <location>
        <begin position="1"/>
        <end position="33"/>
    </location>
</feature>
<keyword evidence="8" id="KW-1185">Reference proteome</keyword>
<organism evidence="8 9">
    <name type="scientific">Bicyclus anynana</name>
    <name type="common">Squinting bush brown butterfly</name>
    <dbReference type="NCBI Taxonomy" id="110368"/>
    <lineage>
        <taxon>Eukaryota</taxon>
        <taxon>Metazoa</taxon>
        <taxon>Ecdysozoa</taxon>
        <taxon>Arthropoda</taxon>
        <taxon>Hexapoda</taxon>
        <taxon>Insecta</taxon>
        <taxon>Pterygota</taxon>
        <taxon>Neoptera</taxon>
        <taxon>Endopterygota</taxon>
        <taxon>Lepidoptera</taxon>
        <taxon>Glossata</taxon>
        <taxon>Ditrysia</taxon>
        <taxon>Papilionoidea</taxon>
        <taxon>Nymphalidae</taxon>
        <taxon>Satyrinae</taxon>
        <taxon>Satyrini</taxon>
        <taxon>Mycalesina</taxon>
        <taxon>Bicyclus</taxon>
    </lineage>
</organism>
<dbReference type="Proteomes" id="UP001652582">
    <property type="component" value="Chromosome 21"/>
</dbReference>
<dbReference type="RefSeq" id="XP_052744187.1">
    <property type="nucleotide sequence ID" value="XM_052888227.1"/>
</dbReference>
<feature type="compositionally biased region" description="Low complexity" evidence="7">
    <location>
        <begin position="990"/>
        <end position="1033"/>
    </location>
</feature>
<feature type="compositionally biased region" description="Basic and acidic residues" evidence="7">
    <location>
        <begin position="278"/>
        <end position="300"/>
    </location>
</feature>
<evidence type="ECO:0000256" key="6">
    <source>
        <dbReference type="ARBA" id="ARBA00038019"/>
    </source>
</evidence>
<dbReference type="Pfam" id="PF23240">
    <property type="entry name" value="HAT_PRP39_N"/>
    <property type="match status" value="1"/>
</dbReference>
<name>A0ABM3LYM7_BICAN</name>
<dbReference type="Pfam" id="PF23241">
    <property type="entry name" value="HAT_PRP39_C"/>
    <property type="match status" value="1"/>
</dbReference>
<feature type="compositionally biased region" description="Acidic residues" evidence="7">
    <location>
        <begin position="316"/>
        <end position="326"/>
    </location>
</feature>
<gene>
    <name evidence="9" type="primary">LOC112044311</name>
</gene>
<dbReference type="Gene3D" id="1.25.40.10">
    <property type="entry name" value="Tetratricopeptide repeat domain"/>
    <property type="match status" value="2"/>
</dbReference>
<feature type="region of interest" description="Disordered" evidence="7">
    <location>
        <begin position="948"/>
        <end position="1055"/>
    </location>
</feature>
<feature type="compositionally biased region" description="Basic and acidic residues" evidence="7">
    <location>
        <begin position="203"/>
        <end position="223"/>
    </location>
</feature>
<dbReference type="InterPro" id="IPR059164">
    <property type="entry name" value="HAT_PRP39_C"/>
</dbReference>
<evidence type="ECO:0000256" key="7">
    <source>
        <dbReference type="SAM" id="MobiDB-lite"/>
    </source>
</evidence>
<feature type="compositionally biased region" description="Polar residues" evidence="7">
    <location>
        <begin position="191"/>
        <end position="200"/>
    </location>
</feature>
<evidence type="ECO:0000256" key="3">
    <source>
        <dbReference type="ARBA" id="ARBA00022737"/>
    </source>
</evidence>
<feature type="compositionally biased region" description="Basic and acidic residues" evidence="7">
    <location>
        <begin position="246"/>
        <end position="270"/>
    </location>
</feature>
<evidence type="ECO:0000256" key="2">
    <source>
        <dbReference type="ARBA" id="ARBA00022664"/>
    </source>
</evidence>